<dbReference type="GO" id="GO:0005886">
    <property type="term" value="C:plasma membrane"/>
    <property type="evidence" value="ECO:0007669"/>
    <property type="project" value="TreeGrafter"/>
</dbReference>
<dbReference type="InterPro" id="IPR050818">
    <property type="entry name" value="KCNH_animal-type"/>
</dbReference>
<keyword evidence="4" id="KW-1185">Reference proteome</keyword>
<dbReference type="OrthoDB" id="447251at2759"/>
<feature type="compositionally biased region" description="Polar residues" evidence="1">
    <location>
        <begin position="455"/>
        <end position="467"/>
    </location>
</feature>
<evidence type="ECO:0000256" key="1">
    <source>
        <dbReference type="SAM" id="MobiDB-lite"/>
    </source>
</evidence>
<sequence length="517" mass="57707">ILREFPDELRCDVSLHLHREILSLPIFETAPQGFLKLLSLHIKSNFCAPEEYLLHKGDALCNIYLVCNGSMEVLKDNMVVAILGKGDLVGCDIPHNLVLEGVIKSTADVKALTYCDLKSIHVPGLLEVLKLYAEFAEIFCTEIVHDLTSNLREGYDNELESGLQTAHSLTLPSISEDDENNDDDDDEHENRDDSDDSGSPPQSPPASSAVNAFSSHSPWEHKTNNENVPMLSNRRSHITPRINFIKNIRMSSSMSSADSVDVKDQLKVTQSGVEELDTKLSHLTEDVDKVSHDMKTMMFILQKILHFNEETNHQTEPNLNQSWDSMPNKTTVRLNNINNLCQPLLKETHRLSLNTSNICGAKYFNKTSTGTQTDRSLLDDLLCKWANTDSGSPPPNSGYSSSSSHEERMRFMTGISHCSRIDVDNESNSDDSVLKNSLTIQSLTSSRDVSPFKPSRNSWNTASNENFVSPLPSPRPSVANQSQHQTSDTQTQCTITIDDNVNTVHNQTNRLKLSTEL</sequence>
<gene>
    <name evidence="3" type="ORF">OSB1V03_LOCUS11755</name>
</gene>
<evidence type="ECO:0000313" key="4">
    <source>
        <dbReference type="Proteomes" id="UP000759131"/>
    </source>
</evidence>
<dbReference type="Proteomes" id="UP000759131">
    <property type="component" value="Unassembled WGS sequence"/>
</dbReference>
<feature type="region of interest" description="Disordered" evidence="1">
    <location>
        <begin position="387"/>
        <end position="407"/>
    </location>
</feature>
<dbReference type="PANTHER" id="PTHR10217:SF637">
    <property type="entry name" value="EAG-LIKE K[+] CHANNEL, ISOFORM A"/>
    <property type="match status" value="1"/>
</dbReference>
<proteinExistence type="predicted"/>
<evidence type="ECO:0000259" key="2">
    <source>
        <dbReference type="PROSITE" id="PS50042"/>
    </source>
</evidence>
<feature type="non-terminal residue" evidence="3">
    <location>
        <position position="1"/>
    </location>
</feature>
<feature type="region of interest" description="Disordered" evidence="1">
    <location>
        <begin position="167"/>
        <end position="234"/>
    </location>
</feature>
<dbReference type="EMBL" id="CAJPIZ010009325">
    <property type="protein sequence ID" value="CAG2111776.1"/>
    <property type="molecule type" value="Genomic_DNA"/>
</dbReference>
<dbReference type="Gene3D" id="2.60.120.10">
    <property type="entry name" value="Jelly Rolls"/>
    <property type="match status" value="1"/>
</dbReference>
<dbReference type="GO" id="GO:0005249">
    <property type="term" value="F:voltage-gated potassium channel activity"/>
    <property type="evidence" value="ECO:0007669"/>
    <property type="project" value="TreeGrafter"/>
</dbReference>
<feature type="compositionally biased region" description="Low complexity" evidence="1">
    <location>
        <begin position="197"/>
        <end position="208"/>
    </location>
</feature>
<dbReference type="GO" id="GO:0042391">
    <property type="term" value="P:regulation of membrane potential"/>
    <property type="evidence" value="ECO:0007669"/>
    <property type="project" value="TreeGrafter"/>
</dbReference>
<dbReference type="InterPro" id="IPR000595">
    <property type="entry name" value="cNMP-bd_dom"/>
</dbReference>
<dbReference type="FunFam" id="2.60.120.10:FF:000061">
    <property type="entry name" value="Potassium voltage-gated channel subfamily H member 3"/>
    <property type="match status" value="1"/>
</dbReference>
<dbReference type="InterPro" id="IPR018490">
    <property type="entry name" value="cNMP-bd_dom_sf"/>
</dbReference>
<dbReference type="SUPFAM" id="SSF51206">
    <property type="entry name" value="cAMP-binding domain-like"/>
    <property type="match status" value="1"/>
</dbReference>
<dbReference type="PROSITE" id="PS50042">
    <property type="entry name" value="CNMP_BINDING_3"/>
    <property type="match status" value="1"/>
</dbReference>
<dbReference type="AlphaFoldDB" id="A0A7R9KY41"/>
<dbReference type="EMBL" id="OC863900">
    <property type="protein sequence ID" value="CAD7631346.1"/>
    <property type="molecule type" value="Genomic_DNA"/>
</dbReference>
<dbReference type="InterPro" id="IPR014710">
    <property type="entry name" value="RmlC-like_jellyroll"/>
</dbReference>
<name>A0A7R9KY41_9ACAR</name>
<feature type="region of interest" description="Disordered" evidence="1">
    <location>
        <begin position="444"/>
        <end position="491"/>
    </location>
</feature>
<protein>
    <recommendedName>
        <fullName evidence="2">Cyclic nucleotide-binding domain-containing protein</fullName>
    </recommendedName>
</protein>
<dbReference type="PANTHER" id="PTHR10217">
    <property type="entry name" value="VOLTAGE AND LIGAND GATED POTASSIUM CHANNEL"/>
    <property type="match status" value="1"/>
</dbReference>
<feature type="compositionally biased region" description="Low complexity" evidence="1">
    <location>
        <begin position="481"/>
        <end position="491"/>
    </location>
</feature>
<accession>A0A7R9KY41</accession>
<dbReference type="CDD" id="cd00038">
    <property type="entry name" value="CAP_ED"/>
    <property type="match status" value="1"/>
</dbReference>
<feature type="compositionally biased region" description="Acidic residues" evidence="1">
    <location>
        <begin position="175"/>
        <end position="196"/>
    </location>
</feature>
<feature type="domain" description="Cyclic nucleotide-binding" evidence="2">
    <location>
        <begin position="26"/>
        <end position="90"/>
    </location>
</feature>
<evidence type="ECO:0000313" key="3">
    <source>
        <dbReference type="EMBL" id="CAD7631346.1"/>
    </source>
</evidence>
<dbReference type="SMART" id="SM00100">
    <property type="entry name" value="cNMP"/>
    <property type="match status" value="1"/>
</dbReference>
<reference evidence="3" key="1">
    <citation type="submission" date="2020-11" db="EMBL/GenBank/DDBJ databases">
        <authorList>
            <person name="Tran Van P."/>
        </authorList>
    </citation>
    <scope>NUCLEOTIDE SEQUENCE</scope>
</reference>
<organism evidence="3">
    <name type="scientific">Medioppia subpectinata</name>
    <dbReference type="NCBI Taxonomy" id="1979941"/>
    <lineage>
        <taxon>Eukaryota</taxon>
        <taxon>Metazoa</taxon>
        <taxon>Ecdysozoa</taxon>
        <taxon>Arthropoda</taxon>
        <taxon>Chelicerata</taxon>
        <taxon>Arachnida</taxon>
        <taxon>Acari</taxon>
        <taxon>Acariformes</taxon>
        <taxon>Sarcoptiformes</taxon>
        <taxon>Oribatida</taxon>
        <taxon>Brachypylina</taxon>
        <taxon>Oppioidea</taxon>
        <taxon>Oppiidae</taxon>
        <taxon>Medioppia</taxon>
    </lineage>
</organism>